<reference evidence="1 2" key="1">
    <citation type="submission" date="2021-03" db="EMBL/GenBank/DDBJ databases">
        <title>Genomic Encyclopedia of Type Strains, Phase IV (KMG-IV): sequencing the most valuable type-strain genomes for metagenomic binning, comparative biology and taxonomic classification.</title>
        <authorList>
            <person name="Goeker M."/>
        </authorList>
    </citation>
    <scope>NUCLEOTIDE SEQUENCE [LARGE SCALE GENOMIC DNA]</scope>
    <source>
        <strain evidence="1 2">DSM 26806</strain>
    </source>
</reference>
<dbReference type="EMBL" id="JAGGLD010000007">
    <property type="protein sequence ID" value="MBP2002251.1"/>
    <property type="molecule type" value="Genomic_DNA"/>
</dbReference>
<sequence>MKNQHVIETESVTYSDPITLEYLLDILKEDFGR</sequence>
<protein>
    <submittedName>
        <fullName evidence="1">Uncharacterized protein</fullName>
    </submittedName>
</protein>
<organism evidence="1 2">
    <name type="scientific">Paenibacillus shirakamiensis</name>
    <dbReference type="NCBI Taxonomy" id="1265935"/>
    <lineage>
        <taxon>Bacteria</taxon>
        <taxon>Bacillati</taxon>
        <taxon>Bacillota</taxon>
        <taxon>Bacilli</taxon>
        <taxon>Bacillales</taxon>
        <taxon>Paenibacillaceae</taxon>
        <taxon>Paenibacillus</taxon>
    </lineage>
</organism>
<evidence type="ECO:0000313" key="2">
    <source>
        <dbReference type="Proteomes" id="UP001519288"/>
    </source>
</evidence>
<proteinExistence type="predicted"/>
<evidence type="ECO:0000313" key="1">
    <source>
        <dbReference type="EMBL" id="MBP2002251.1"/>
    </source>
</evidence>
<keyword evidence="2" id="KW-1185">Reference proteome</keyword>
<gene>
    <name evidence="1" type="ORF">J2Z69_003323</name>
</gene>
<dbReference type="Proteomes" id="UP001519288">
    <property type="component" value="Unassembled WGS sequence"/>
</dbReference>
<name>A0ABS4JKL2_9BACL</name>
<comment type="caution">
    <text evidence="1">The sequence shown here is derived from an EMBL/GenBank/DDBJ whole genome shotgun (WGS) entry which is preliminary data.</text>
</comment>
<accession>A0ABS4JKL2</accession>